<keyword evidence="4 5" id="KW-0067">ATP-binding</keyword>
<dbReference type="GO" id="GO:0004386">
    <property type="term" value="F:helicase activity"/>
    <property type="evidence" value="ECO:0007669"/>
    <property type="project" value="UniProtKB-UniRule"/>
</dbReference>
<feature type="region of interest" description="Disordered" evidence="6">
    <location>
        <begin position="387"/>
        <end position="406"/>
    </location>
</feature>
<dbReference type="GO" id="GO:0016787">
    <property type="term" value="F:hydrolase activity"/>
    <property type="evidence" value="ECO:0007669"/>
    <property type="project" value="UniProtKB-UniRule"/>
</dbReference>
<dbReference type="OrthoDB" id="3156807at2759"/>
<organism evidence="8 9">
    <name type="scientific">Marasmius oreades</name>
    <name type="common">fairy-ring Marasmius</name>
    <dbReference type="NCBI Taxonomy" id="181124"/>
    <lineage>
        <taxon>Eukaryota</taxon>
        <taxon>Fungi</taxon>
        <taxon>Dikarya</taxon>
        <taxon>Basidiomycota</taxon>
        <taxon>Agaricomycotina</taxon>
        <taxon>Agaricomycetes</taxon>
        <taxon>Agaricomycetidae</taxon>
        <taxon>Agaricales</taxon>
        <taxon>Marasmiineae</taxon>
        <taxon>Marasmiaceae</taxon>
        <taxon>Marasmius</taxon>
    </lineage>
</organism>
<keyword evidence="9" id="KW-1185">Reference proteome</keyword>
<dbReference type="PROSITE" id="PS51198">
    <property type="entry name" value="UVRD_HELICASE_ATP_BIND"/>
    <property type="match status" value="1"/>
</dbReference>
<proteinExistence type="predicted"/>
<dbReference type="SUPFAM" id="SSF48452">
    <property type="entry name" value="TPR-like"/>
    <property type="match status" value="1"/>
</dbReference>
<dbReference type="GeneID" id="66070812"/>
<accession>A0A9P8AFV2</accession>
<dbReference type="SUPFAM" id="SSF52540">
    <property type="entry name" value="P-loop containing nucleoside triphosphate hydrolases"/>
    <property type="match status" value="1"/>
</dbReference>
<evidence type="ECO:0000313" key="9">
    <source>
        <dbReference type="Proteomes" id="UP001049176"/>
    </source>
</evidence>
<feature type="region of interest" description="Disordered" evidence="6">
    <location>
        <begin position="140"/>
        <end position="164"/>
    </location>
</feature>
<evidence type="ECO:0000256" key="2">
    <source>
        <dbReference type="ARBA" id="ARBA00022801"/>
    </source>
</evidence>
<evidence type="ECO:0000256" key="1">
    <source>
        <dbReference type="ARBA" id="ARBA00022741"/>
    </source>
</evidence>
<dbReference type="Pfam" id="PF13361">
    <property type="entry name" value="UvrD_C"/>
    <property type="match status" value="1"/>
</dbReference>
<evidence type="ECO:0000256" key="6">
    <source>
        <dbReference type="SAM" id="MobiDB-lite"/>
    </source>
</evidence>
<keyword evidence="3 5" id="KW-0347">Helicase</keyword>
<dbReference type="InterPro" id="IPR014017">
    <property type="entry name" value="DNA_helicase_UvrD-like_C"/>
</dbReference>
<dbReference type="PANTHER" id="PTHR21529:SF4">
    <property type="entry name" value="TPR AND ANKYRIN REPEAT-CONTAINING PROTEIN 1"/>
    <property type="match status" value="1"/>
</dbReference>
<dbReference type="PANTHER" id="PTHR21529">
    <property type="entry name" value="MAMMARY TURMOR VIRUS RECEPTOR HOMOLOG 1, 2 MTVR1, 2"/>
    <property type="match status" value="1"/>
</dbReference>
<name>A0A9P8AFV2_9AGAR</name>
<dbReference type="RefSeq" id="XP_043016413.1">
    <property type="nucleotide sequence ID" value="XM_043147699.1"/>
</dbReference>
<dbReference type="KEGG" id="more:E1B28_001736"/>
<gene>
    <name evidence="8" type="ORF">E1B28_001736</name>
</gene>
<dbReference type="InterPro" id="IPR014016">
    <property type="entry name" value="UvrD-like_ATP-bd"/>
</dbReference>
<protein>
    <recommendedName>
        <fullName evidence="7">UvrD-like helicase ATP-binding domain-containing protein</fullName>
    </recommendedName>
</protein>
<comment type="caution">
    <text evidence="8">The sequence shown here is derived from an EMBL/GenBank/DDBJ whole genome shotgun (WGS) entry which is preliminary data.</text>
</comment>
<keyword evidence="2 5" id="KW-0378">Hydrolase</keyword>
<dbReference type="Gene3D" id="3.40.50.300">
    <property type="entry name" value="P-loop containing nucleotide triphosphate hydrolases"/>
    <property type="match status" value="2"/>
</dbReference>
<feature type="binding site" evidence="5">
    <location>
        <begin position="504"/>
        <end position="511"/>
    </location>
    <ligand>
        <name>ATP</name>
        <dbReference type="ChEBI" id="CHEBI:30616"/>
    </ligand>
</feature>
<evidence type="ECO:0000256" key="4">
    <source>
        <dbReference type="ARBA" id="ARBA00022840"/>
    </source>
</evidence>
<reference evidence="8" key="1">
    <citation type="journal article" date="2021" name="Genome Biol. Evol.">
        <title>The assembled and annotated genome of the fairy-ring fungus Marasmius oreades.</title>
        <authorList>
            <person name="Hiltunen M."/>
            <person name="Ament-Velasquez S.L."/>
            <person name="Johannesson H."/>
        </authorList>
    </citation>
    <scope>NUCLEOTIDE SEQUENCE</scope>
    <source>
        <strain evidence="8">03SP1</strain>
    </source>
</reference>
<sequence>MAPPFSPRTSSYPTVTFDLSRLSSLESVEQLTYEFQAMARKDNLASILEDLLEETNSNALPLALCCLDQLQQSWILDLFPNTVDAFPDSLSQRLVSKLSRFFLAATPFLSHCSPPASRDKEIEAVKNILVELAALEFTNESTTNSKPSQREIKKQRRANARSRAVNPQPFKALDVSIPTSAQEVEELKNFILTQQKSVLQSYLEAICSDNLALAVKQNCIVTLSEPALEPVADPEAENELEVIECPTMDPQQSVYPKVQPLKSALHFDSPDGFGELIVISETAEKELRFRHKKERKTFDIIVKKIKELSHGHLSPDNHKRLNRSGSEAVVFEAKMTSDLRLVYQVDLVPHFDGRMRQAFKIFGIFTHAKMDDRMWDGVGKGLASKSKKHREQCAVRRPTPNADDHTFSPAFFPPLAEISELTDITNMLVDESNLVYSRFLMAKYVALSQPLMNCRQSELVSGRATTDWSSNSAMLADLDVTYPHVISAQEKRIVEHPNSCYVVGRSGTGKTTTLLFKMLLVEHTYRLADPLTPKPRQVFVTQSRILAHKVKGYYATLARALQIATQSPSQLLELKDTVSPELDDANIAVDDIQDWDRELPTKFSELEEKHFPLFVTYSALCGMIEADMADNKAIGQVRELSSSTSYTKTARRWNLVIDFDRFKKKYWPRLPEPLTKKTDPALAFSELIGIIKGSEATLGHDPHLLPQAAYQAISRRKYAMTTLDRGEMYALLEAYMKKKKEEGGKDIADRSHVILDYFSQFGVPGQKVDQLYVDEVQDNLLIDTLVLRAICLNPDGLFWAGDTAQAISAGSSFRFNDLRAFQWRLEKRLAQNITTPSSSPPSSTLAAKKAEIFQLAVNYRSHAGIVNCAHSVIDLIIRFWPGTIDNLAPEIGNVDGPKPIFFDGKGDNTSILNEYLFGDSGNRIEFGAHQCILVRDEDARCRLRQELGHDIGVVLTIYESKGLEFNDVLIYNFFEDSNAEFARWRVILNAIDKFPASLPKLDNNKHATIWLELKFLYVAMTRARENVWIADVSNKGEPLREYWNSRGLIRNMTPGVDAPKLATSSSTEEWFERGKQLFRDYKKYQAAKHCFERAREPDYVFMTDSYILHDRAEGLVDRRHRKPAFRDAAEAFRKCSEIFPARRLEYLTKSADCFYQAEELLVAAEIYVEIKQFDIAAECYRDLSMFDEAVKIVKQERERLDTGLVNDIIRKAKFFYFSSADSLPASDPKRQLHIGQGVDLFEDKDPLEYLEDRFLDGARGDVLVTLHRFKEAAELQWSEGNVFEAIELFLQDQTDSSSRRAGECILEALWQELPFGHRNRVVDQNSSISRLLHLSSMLSAEVLGGQEHQELLMFRVLSSQDPNRHTFREMGQVFLAAQNLPAGLLCLDHYFDSSPILRDYEITLDQLAEELEVLLHFVELLASQVRKEPTEDPELAKFFGVRRSNGNVHRLSPQSPLCHYAQRHGADRVEGATSASELHSLIRNIVFTRLASLIKQTNEHCKNIKAFSLCLPYSRVGRCNRVYCSKVHILASDIDSNYYTLRVRIHLQQVLLLTRMRYLTREWHDQRRYWLKRLYEALHPPHHTMGGMANLTVDQLPETRKDHVGRIRYWIEEFFYSHKFLFSQSFLSLLIRGAILALDAAPSLSSLVNSDTLVHDTEASRYLYRGLWSMETPPPEFIRSGGSNVVHDLLASLEGSAAQSLTKGILAVRHIIQKQIPIEISLLCDILDSLCKNLILSRFCYYNGSNIHRMSLPRSWLMTPIDIERCGRRNFGFLNVLIEPVVDLLAQIYTGEDASYLLYESSHLAYPISGVIRSVFITRVCRALALIGYNYRSDDLKDTLLSVYASLRRFSPPPPPNVPYSWYVYSNAWGGIINTVRRSARGSPMDEMVELFHRDRLQPDEPLWDIPFVRRLVYDELENVPKLLRQLQSETYSERTVVDEPQEQTVNEQVEDRAEAQNEPDDDVLNAPAVSESVEEELEANIPSEEELQVLSKLPTIYKKNQFKRRGNCRTAMAQRRNDFFLSCLKESERIPSLKISMIYITWKFPPTAKYRKLMLGPLPHLLSCLEVIYHQLLELKSATKTRLQNAGNHVQLSELETRRTSITSAIKKVTFLQRTLSPTSRLHSECSENKLEQYVCDMKELISNGLPVDLILTTEMKYEFELGWNGTARPHLIYPAKKRSELNTSDV</sequence>
<evidence type="ECO:0000256" key="5">
    <source>
        <dbReference type="PROSITE-ProRule" id="PRU00560"/>
    </source>
</evidence>
<evidence type="ECO:0000256" key="3">
    <source>
        <dbReference type="ARBA" id="ARBA00022806"/>
    </source>
</evidence>
<feature type="region of interest" description="Disordered" evidence="6">
    <location>
        <begin position="1931"/>
        <end position="1966"/>
    </location>
</feature>
<dbReference type="InterPro" id="IPR027417">
    <property type="entry name" value="P-loop_NTPase"/>
</dbReference>
<dbReference type="InterPro" id="IPR039904">
    <property type="entry name" value="TRANK1"/>
</dbReference>
<feature type="domain" description="UvrD-like helicase ATP-binding" evidence="7">
    <location>
        <begin position="483"/>
        <end position="862"/>
    </location>
</feature>
<dbReference type="Proteomes" id="UP001049176">
    <property type="component" value="Chromosome 1"/>
</dbReference>
<dbReference type="GO" id="GO:0005524">
    <property type="term" value="F:ATP binding"/>
    <property type="evidence" value="ECO:0007669"/>
    <property type="project" value="UniProtKB-UniRule"/>
</dbReference>
<dbReference type="InterPro" id="IPR011990">
    <property type="entry name" value="TPR-like_helical_dom_sf"/>
</dbReference>
<keyword evidence="1 5" id="KW-0547">Nucleotide-binding</keyword>
<dbReference type="EMBL" id="CM032181">
    <property type="protein sequence ID" value="KAG7099943.1"/>
    <property type="molecule type" value="Genomic_DNA"/>
</dbReference>
<evidence type="ECO:0000259" key="7">
    <source>
        <dbReference type="PROSITE" id="PS51198"/>
    </source>
</evidence>
<evidence type="ECO:0000313" key="8">
    <source>
        <dbReference type="EMBL" id="KAG7099943.1"/>
    </source>
</evidence>